<protein>
    <recommendedName>
        <fullName evidence="4">Phosphatidylglycerophosphatase A</fullName>
    </recommendedName>
</protein>
<evidence type="ECO:0000256" key="1">
    <source>
        <dbReference type="SAM" id="Phobius"/>
    </source>
</evidence>
<feature type="transmembrane region" description="Helical" evidence="1">
    <location>
        <begin position="20"/>
        <end position="41"/>
    </location>
</feature>
<accession>A0ABQ3FV39</accession>
<gene>
    <name evidence="2" type="ORF">GCM10007291_49600</name>
</gene>
<dbReference type="Proteomes" id="UP000658305">
    <property type="component" value="Unassembled WGS sequence"/>
</dbReference>
<evidence type="ECO:0000313" key="2">
    <source>
        <dbReference type="EMBL" id="GHC41769.1"/>
    </source>
</evidence>
<dbReference type="EMBL" id="BMYI01000045">
    <property type="protein sequence ID" value="GHC41769.1"/>
    <property type="molecule type" value="Genomic_DNA"/>
</dbReference>
<proteinExistence type="predicted"/>
<keyword evidence="1" id="KW-0812">Transmembrane</keyword>
<evidence type="ECO:0000313" key="3">
    <source>
        <dbReference type="Proteomes" id="UP000658305"/>
    </source>
</evidence>
<comment type="caution">
    <text evidence="2">The sequence shown here is derived from an EMBL/GenBank/DDBJ whole genome shotgun (WGS) entry which is preliminary data.</text>
</comment>
<evidence type="ECO:0008006" key="4">
    <source>
        <dbReference type="Google" id="ProtNLM"/>
    </source>
</evidence>
<keyword evidence="3" id="KW-1185">Reference proteome</keyword>
<keyword evidence="1" id="KW-0472">Membrane</keyword>
<reference evidence="3" key="1">
    <citation type="journal article" date="2019" name="Int. J. Syst. Evol. Microbiol.">
        <title>The Global Catalogue of Microorganisms (GCM) 10K type strain sequencing project: providing services to taxonomists for standard genome sequencing and annotation.</title>
        <authorList>
            <consortium name="The Broad Institute Genomics Platform"/>
            <consortium name="The Broad Institute Genome Sequencing Center for Infectious Disease"/>
            <person name="Wu L."/>
            <person name="Ma J."/>
        </authorList>
    </citation>
    <scope>NUCLEOTIDE SEQUENCE [LARGE SCALE GENOMIC DNA]</scope>
    <source>
        <strain evidence="3">KCTC 23298</strain>
    </source>
</reference>
<keyword evidence="1" id="KW-1133">Transmembrane helix</keyword>
<organism evidence="2 3">
    <name type="scientific">Gemmobacter nanjingensis</name>
    <dbReference type="NCBI Taxonomy" id="488454"/>
    <lineage>
        <taxon>Bacteria</taxon>
        <taxon>Pseudomonadati</taxon>
        <taxon>Pseudomonadota</taxon>
        <taxon>Alphaproteobacteria</taxon>
        <taxon>Rhodobacterales</taxon>
        <taxon>Paracoccaceae</taxon>
        <taxon>Gemmobacter</taxon>
    </lineage>
</organism>
<dbReference type="PROSITE" id="PS51257">
    <property type="entry name" value="PROKAR_LIPOPROTEIN"/>
    <property type="match status" value="1"/>
</dbReference>
<sequence length="42" mass="4424">MMRLLSNLLPDPDRLGDAIGAFGLLLAVVAGCWIGEGLGVWL</sequence>
<name>A0ABQ3FV39_9RHOB</name>